<dbReference type="GO" id="GO:0016787">
    <property type="term" value="F:hydrolase activity"/>
    <property type="evidence" value="ECO:0007669"/>
    <property type="project" value="UniProtKB-KW"/>
</dbReference>
<comment type="caution">
    <text evidence="1">The sequence shown here is derived from an EMBL/GenBank/DDBJ whole genome shotgun (WGS) entry which is preliminary data.</text>
</comment>
<dbReference type="EMBL" id="VIFK01000008">
    <property type="protein sequence ID" value="TQF00618.1"/>
    <property type="molecule type" value="Genomic_DNA"/>
</dbReference>
<dbReference type="Proteomes" id="UP000315400">
    <property type="component" value="Unassembled WGS sequence"/>
</dbReference>
<dbReference type="SUPFAM" id="SSF53474">
    <property type="entry name" value="alpha/beta-Hydrolases"/>
    <property type="match status" value="1"/>
</dbReference>
<organism evidence="1 2">
    <name type="scientific">Spiribacter salinus</name>
    <dbReference type="NCBI Taxonomy" id="1335746"/>
    <lineage>
        <taxon>Bacteria</taxon>
        <taxon>Pseudomonadati</taxon>
        <taxon>Pseudomonadota</taxon>
        <taxon>Gammaproteobacteria</taxon>
        <taxon>Chromatiales</taxon>
        <taxon>Ectothiorhodospiraceae</taxon>
        <taxon>Spiribacter</taxon>
    </lineage>
</organism>
<evidence type="ECO:0000313" key="1">
    <source>
        <dbReference type="EMBL" id="TQF00618.1"/>
    </source>
</evidence>
<dbReference type="AlphaFoldDB" id="A0A540VV28"/>
<dbReference type="Gene3D" id="3.40.50.1820">
    <property type="entry name" value="alpha/beta hydrolase"/>
    <property type="match status" value="1"/>
</dbReference>
<reference evidence="1 2" key="1">
    <citation type="submission" date="2019-06" db="EMBL/GenBank/DDBJ databases">
        <title>Metagenome assembled Genome of Spiribacter salinus SL48-SHIP from the microbial mat of Salt Lake 48 (Novosibirsk region, Russia).</title>
        <authorList>
            <person name="Shipova A."/>
            <person name="Rozanov A.S."/>
            <person name="Bryanskaya A.V."/>
            <person name="Peltek S.E."/>
        </authorList>
    </citation>
    <scope>NUCLEOTIDE SEQUENCE [LARGE SCALE GENOMIC DNA]</scope>
    <source>
        <strain evidence="1">SL48-SHIP-2</strain>
    </source>
</reference>
<sequence>MALIRSGYVDTDEGQVHYRCLRGDGPPLVFLHHTANSSTMWEAVIKRSAGSYDMVALDIPGTGGSYDPEGMPSIGHHTGSAWRWS</sequence>
<dbReference type="InterPro" id="IPR029058">
    <property type="entry name" value="AB_hydrolase_fold"/>
</dbReference>
<evidence type="ECO:0000313" key="2">
    <source>
        <dbReference type="Proteomes" id="UP000315400"/>
    </source>
</evidence>
<accession>A0A540VV28</accession>
<protein>
    <submittedName>
        <fullName evidence="1">Alpha/beta hydrolase</fullName>
    </submittedName>
</protein>
<keyword evidence="1" id="KW-0378">Hydrolase</keyword>
<gene>
    <name evidence="1" type="ORF">FKY71_02520</name>
</gene>
<name>A0A540VV28_9GAMM</name>
<proteinExistence type="predicted"/>